<dbReference type="InterPro" id="IPR058664">
    <property type="entry name" value="ARB_00930-like_C"/>
</dbReference>
<evidence type="ECO:0000259" key="2">
    <source>
        <dbReference type="Pfam" id="PF26335"/>
    </source>
</evidence>
<feature type="region of interest" description="Disordered" evidence="1">
    <location>
        <begin position="262"/>
        <end position="311"/>
    </location>
</feature>
<organism evidence="3 4">
    <name type="scientific">Paraphaeosphaeria minitans</name>
    <dbReference type="NCBI Taxonomy" id="565426"/>
    <lineage>
        <taxon>Eukaryota</taxon>
        <taxon>Fungi</taxon>
        <taxon>Dikarya</taxon>
        <taxon>Ascomycota</taxon>
        <taxon>Pezizomycotina</taxon>
        <taxon>Dothideomycetes</taxon>
        <taxon>Pleosporomycetidae</taxon>
        <taxon>Pleosporales</taxon>
        <taxon>Massarineae</taxon>
        <taxon>Didymosphaeriaceae</taxon>
        <taxon>Paraphaeosphaeria</taxon>
    </lineage>
</organism>
<keyword evidence="4" id="KW-1185">Reference proteome</keyword>
<evidence type="ECO:0000256" key="1">
    <source>
        <dbReference type="SAM" id="MobiDB-lite"/>
    </source>
</evidence>
<sequence>MRSTTNLLGILEDLLLSAIIRMLPQVLLSEGLRVKKRSLDIDRSHNVPARQNTDIFAKFPGTNYAGTFVNPDNELSNMTLTVDKKAPGLSLSSLFFGGVNWLANITQPELDTSLAASIRSYCHWVHSVAHNSTVVQGGDFSGLRARFISLEYDRTHSLCTASVHVFQRSRTPWNDEHSKVLLEDIELPRSWSKTLGPVMYESDRPHSHPSFQPRATPLAGSHPIPSTQPTLRTTTSIGKLLHPRASPHDDLSIPIPITIPICPPTPSLPPPEHNTTPRHSTHAPHSQPLPHERRRRTQVPTTTGCTPGRSSVVIPADRHIAPRLCNQPPRFRTQVVRWVRYGMVRYQMGLAPPPPPLPQASVPPRASKLLPNHPPPDVFDFNTDIAIDFSPALRYEVGTPINNKHQQTPSIYQLPPSNLTPHPSAPPIGPSLPPCLLPPPMKPNIAIPSSHPSVPASAHAATTVAGCAMPQPNPTYTNHAARVPHAVPELPSVPSGAPSQPAARDGPHRAQLASRSKGEER</sequence>
<feature type="region of interest" description="Disordered" evidence="1">
    <location>
        <begin position="198"/>
        <end position="231"/>
    </location>
</feature>
<feature type="region of interest" description="Disordered" evidence="1">
    <location>
        <begin position="473"/>
        <end position="521"/>
    </location>
</feature>
<name>A0A9P6GUI5_9PLEO</name>
<dbReference type="EMBL" id="WJXW01000001">
    <property type="protein sequence ID" value="KAF9741824.1"/>
    <property type="molecule type" value="Genomic_DNA"/>
</dbReference>
<accession>A0A9P6GUI5</accession>
<feature type="compositionally biased region" description="Polar residues" evidence="1">
    <location>
        <begin position="298"/>
        <end position="309"/>
    </location>
</feature>
<feature type="compositionally biased region" description="Pro residues" evidence="1">
    <location>
        <begin position="262"/>
        <end position="272"/>
    </location>
</feature>
<protein>
    <recommendedName>
        <fullName evidence="2">Beta-lactamase-like ARB-00930-like C-terminal domain-containing protein</fullName>
    </recommendedName>
</protein>
<dbReference type="Proteomes" id="UP000756921">
    <property type="component" value="Unassembled WGS sequence"/>
</dbReference>
<evidence type="ECO:0000313" key="3">
    <source>
        <dbReference type="EMBL" id="KAF9741824.1"/>
    </source>
</evidence>
<gene>
    <name evidence="3" type="ORF">PMIN01_01363</name>
</gene>
<feature type="domain" description="Beta-lactamase-like ARB-00930-like C-terminal" evidence="2">
    <location>
        <begin position="62"/>
        <end position="109"/>
    </location>
</feature>
<dbReference type="OrthoDB" id="10250282at2759"/>
<dbReference type="Pfam" id="PF26335">
    <property type="entry name" value="ARB_00930_C"/>
    <property type="match status" value="1"/>
</dbReference>
<comment type="caution">
    <text evidence="3">The sequence shown here is derived from an EMBL/GenBank/DDBJ whole genome shotgun (WGS) entry which is preliminary data.</text>
</comment>
<dbReference type="AlphaFoldDB" id="A0A9P6GUI5"/>
<proteinExistence type="predicted"/>
<evidence type="ECO:0000313" key="4">
    <source>
        <dbReference type="Proteomes" id="UP000756921"/>
    </source>
</evidence>
<reference evidence="3" key="1">
    <citation type="journal article" date="2020" name="Mol. Plant Microbe Interact.">
        <title>Genome Sequence of the Biocontrol Agent Coniothyrium minitans strain Conio (IMI 134523).</title>
        <authorList>
            <person name="Patel D."/>
            <person name="Shittu T.A."/>
            <person name="Baroncelli R."/>
            <person name="Muthumeenakshi S."/>
            <person name="Osborne T.H."/>
            <person name="Janganan T.K."/>
            <person name="Sreenivasaprasad S."/>
        </authorList>
    </citation>
    <scope>NUCLEOTIDE SEQUENCE</scope>
    <source>
        <strain evidence="3">Conio</strain>
    </source>
</reference>